<protein>
    <submittedName>
        <fullName evidence="4">Secreted protein</fullName>
    </submittedName>
</protein>
<feature type="chain" id="PRO_5037196611" evidence="2">
    <location>
        <begin position="18"/>
        <end position="90"/>
    </location>
</feature>
<feature type="compositionally biased region" description="Low complexity" evidence="1">
    <location>
        <begin position="74"/>
        <end position="90"/>
    </location>
</feature>
<evidence type="ECO:0000256" key="2">
    <source>
        <dbReference type="SAM" id="SignalP"/>
    </source>
</evidence>
<evidence type="ECO:0000313" key="4">
    <source>
        <dbReference type="WBParaSite" id="jg11589"/>
    </source>
</evidence>
<name>A0A915CR20_9BILA</name>
<proteinExistence type="predicted"/>
<feature type="signal peptide" evidence="2">
    <location>
        <begin position="1"/>
        <end position="17"/>
    </location>
</feature>
<dbReference type="WBParaSite" id="jg11589">
    <property type="protein sequence ID" value="jg11589"/>
    <property type="gene ID" value="jg11589"/>
</dbReference>
<accession>A0A915CR20</accession>
<dbReference type="AlphaFoldDB" id="A0A915CR20"/>
<reference evidence="4" key="1">
    <citation type="submission" date="2022-11" db="UniProtKB">
        <authorList>
            <consortium name="WormBaseParasite"/>
        </authorList>
    </citation>
    <scope>IDENTIFICATION</scope>
</reference>
<dbReference type="Proteomes" id="UP000887574">
    <property type="component" value="Unplaced"/>
</dbReference>
<organism evidence="3 4">
    <name type="scientific">Ditylenchus dipsaci</name>
    <dbReference type="NCBI Taxonomy" id="166011"/>
    <lineage>
        <taxon>Eukaryota</taxon>
        <taxon>Metazoa</taxon>
        <taxon>Ecdysozoa</taxon>
        <taxon>Nematoda</taxon>
        <taxon>Chromadorea</taxon>
        <taxon>Rhabditida</taxon>
        <taxon>Tylenchina</taxon>
        <taxon>Tylenchomorpha</taxon>
        <taxon>Sphaerularioidea</taxon>
        <taxon>Anguinidae</taxon>
        <taxon>Anguininae</taxon>
        <taxon>Ditylenchus</taxon>
    </lineage>
</organism>
<feature type="region of interest" description="Disordered" evidence="1">
    <location>
        <begin position="71"/>
        <end position="90"/>
    </location>
</feature>
<keyword evidence="2" id="KW-0732">Signal</keyword>
<evidence type="ECO:0000313" key="3">
    <source>
        <dbReference type="Proteomes" id="UP000887574"/>
    </source>
</evidence>
<keyword evidence="3" id="KW-1185">Reference proteome</keyword>
<sequence>MNLFLLLFAILLMYSDTGRMVNGQCCCDCEVVGPFGYTSSSNPFLSFDAWRAEKLAQQNAINSGITNPPVLPVSRTSTTTSTTTTTRATG</sequence>
<evidence type="ECO:0000256" key="1">
    <source>
        <dbReference type="SAM" id="MobiDB-lite"/>
    </source>
</evidence>